<sequence>MTDGHASAASTRHIIQTPSAVETLAARPFLNEPDTGIDDALGQIPTHSLPNLTEIFGLPDFEWAARRHLDSASYAWYRNAAGGEWSYRNNLEVFGRINMKPRVLVDITNIKDSLPTTILGYNFSAPFFISPCAKASYANPNDAEDGLVKGAAAGDILYIIAAAKPKSSQVLFQQLYVTNNLTSTQAVMRRAEKAGYKALILTVEAPASGDRQRAHRFGWQLYKQLQNMTSIPIIPKGITSVEDARMALQAGAPAIFLSNHGGRQLDTSPSSLEAAIEIYQQAPEIFNQVEVYADGGVRYAVGMGRPFMYANMYGSRGVKQAIDIMKNEMALDAANLGVADLRKINASYMRWENNGWYS</sequence>
<evidence type="ECO:0000313" key="8">
    <source>
        <dbReference type="Proteomes" id="UP000800200"/>
    </source>
</evidence>
<comment type="similarity">
    <text evidence="3">Belongs to the FMN-dependent alpha-hydroxy acid dehydrogenase family.</text>
</comment>
<accession>A0A6A6DJB5</accession>
<reference evidence="7" key="1">
    <citation type="journal article" date="2020" name="Stud. Mycol.">
        <title>101 Dothideomycetes genomes: a test case for predicting lifestyles and emergence of pathogens.</title>
        <authorList>
            <person name="Haridas S."/>
            <person name="Albert R."/>
            <person name="Binder M."/>
            <person name="Bloem J."/>
            <person name="Labutti K."/>
            <person name="Salamov A."/>
            <person name="Andreopoulos B."/>
            <person name="Baker S."/>
            <person name="Barry K."/>
            <person name="Bills G."/>
            <person name="Bluhm B."/>
            <person name="Cannon C."/>
            <person name="Castanera R."/>
            <person name="Culley D."/>
            <person name="Daum C."/>
            <person name="Ezra D."/>
            <person name="Gonzalez J."/>
            <person name="Henrissat B."/>
            <person name="Kuo A."/>
            <person name="Liang C."/>
            <person name="Lipzen A."/>
            <person name="Lutzoni F."/>
            <person name="Magnuson J."/>
            <person name="Mondo S."/>
            <person name="Nolan M."/>
            <person name="Ohm R."/>
            <person name="Pangilinan J."/>
            <person name="Park H.-J."/>
            <person name="Ramirez L."/>
            <person name="Alfaro M."/>
            <person name="Sun H."/>
            <person name="Tritt A."/>
            <person name="Yoshinaga Y."/>
            <person name="Zwiers L.-H."/>
            <person name="Turgeon B."/>
            <person name="Goodwin S."/>
            <person name="Spatafora J."/>
            <person name="Crous P."/>
            <person name="Grigoriev I."/>
        </authorList>
    </citation>
    <scope>NUCLEOTIDE SEQUENCE</scope>
    <source>
        <strain evidence="7">CBS 207.26</strain>
    </source>
</reference>
<feature type="binding site" evidence="5">
    <location>
        <position position="258"/>
    </location>
    <ligand>
        <name>FMN</name>
        <dbReference type="ChEBI" id="CHEBI:58210"/>
    </ligand>
</feature>
<keyword evidence="5" id="KW-0288">FMN</keyword>
<feature type="binding site" evidence="5">
    <location>
        <position position="176"/>
    </location>
    <ligand>
        <name>glyoxylate</name>
        <dbReference type="ChEBI" id="CHEBI:36655"/>
    </ligand>
</feature>
<dbReference type="GO" id="GO:0010181">
    <property type="term" value="F:FMN binding"/>
    <property type="evidence" value="ECO:0007669"/>
    <property type="project" value="InterPro"/>
</dbReference>
<feature type="binding site" evidence="5">
    <location>
        <begin position="131"/>
        <end position="133"/>
    </location>
    <ligand>
        <name>FMN</name>
        <dbReference type="ChEBI" id="CHEBI:58210"/>
    </ligand>
</feature>
<dbReference type="PANTHER" id="PTHR10578:SF140">
    <property type="entry name" value="FMN HYDROXY ACID DEHYDROGENASE DOMAIN-CONTAINING PROTEIN"/>
    <property type="match status" value="1"/>
</dbReference>
<evidence type="ECO:0000256" key="5">
    <source>
        <dbReference type="PIRSR" id="PIRSR000138-2"/>
    </source>
</evidence>
<feature type="binding site" evidence="5">
    <location>
        <position position="174"/>
    </location>
    <ligand>
        <name>FMN</name>
        <dbReference type="ChEBI" id="CHEBI:58210"/>
    </ligand>
</feature>
<evidence type="ECO:0000256" key="3">
    <source>
        <dbReference type="ARBA" id="ARBA00024042"/>
    </source>
</evidence>
<dbReference type="PANTHER" id="PTHR10578">
    <property type="entry name" value="S -2-HYDROXY-ACID OXIDASE-RELATED"/>
    <property type="match status" value="1"/>
</dbReference>
<dbReference type="Pfam" id="PF01070">
    <property type="entry name" value="FMN_dh"/>
    <property type="match status" value="1"/>
</dbReference>
<feature type="binding site" evidence="5">
    <location>
        <position position="263"/>
    </location>
    <ligand>
        <name>glyoxylate</name>
        <dbReference type="ChEBI" id="CHEBI:36655"/>
    </ligand>
</feature>
<evidence type="ECO:0000256" key="4">
    <source>
        <dbReference type="PIRSR" id="PIRSR000138-1"/>
    </source>
</evidence>
<gene>
    <name evidence="7" type="ORF">K469DRAFT_730592</name>
</gene>
<dbReference type="PROSITE" id="PS51349">
    <property type="entry name" value="FMN_HYDROXY_ACID_DH_2"/>
    <property type="match status" value="1"/>
</dbReference>
<feature type="binding site" evidence="5">
    <location>
        <position position="211"/>
    </location>
    <ligand>
        <name>glyoxylate</name>
        <dbReference type="ChEBI" id="CHEBI:36655"/>
    </ligand>
</feature>
<dbReference type="EMBL" id="ML994665">
    <property type="protein sequence ID" value="KAF2179607.1"/>
    <property type="molecule type" value="Genomic_DNA"/>
</dbReference>
<evidence type="ECO:0000256" key="1">
    <source>
        <dbReference type="ARBA" id="ARBA00001917"/>
    </source>
</evidence>
<dbReference type="OrthoDB" id="1925334at2759"/>
<keyword evidence="2" id="KW-0560">Oxidoreductase</keyword>
<dbReference type="PIRSF" id="PIRSF000138">
    <property type="entry name" value="Al-hdrx_acd_dh"/>
    <property type="match status" value="1"/>
</dbReference>
<feature type="binding site" evidence="5">
    <location>
        <position position="202"/>
    </location>
    <ligand>
        <name>FMN</name>
        <dbReference type="ChEBI" id="CHEBI:58210"/>
    </ligand>
</feature>
<dbReference type="InterPro" id="IPR008259">
    <property type="entry name" value="FMN_hydac_DH_AS"/>
</dbReference>
<keyword evidence="8" id="KW-1185">Reference proteome</keyword>
<name>A0A6A6DJB5_9PEZI</name>
<dbReference type="InterPro" id="IPR012133">
    <property type="entry name" value="Alpha-hydoxy_acid_DH_FMN"/>
</dbReference>
<organism evidence="7 8">
    <name type="scientific">Zopfia rhizophila CBS 207.26</name>
    <dbReference type="NCBI Taxonomy" id="1314779"/>
    <lineage>
        <taxon>Eukaryota</taxon>
        <taxon>Fungi</taxon>
        <taxon>Dikarya</taxon>
        <taxon>Ascomycota</taxon>
        <taxon>Pezizomycotina</taxon>
        <taxon>Dothideomycetes</taxon>
        <taxon>Dothideomycetes incertae sedis</taxon>
        <taxon>Zopfiaceae</taxon>
        <taxon>Zopfia</taxon>
    </lineage>
</organism>
<dbReference type="PROSITE" id="PS00557">
    <property type="entry name" value="FMN_HYDROXY_ACID_DH_1"/>
    <property type="match status" value="1"/>
</dbReference>
<dbReference type="InterPro" id="IPR000262">
    <property type="entry name" value="FMN-dep_DH"/>
</dbReference>
<evidence type="ECO:0000256" key="2">
    <source>
        <dbReference type="ARBA" id="ARBA00023002"/>
    </source>
</evidence>
<feature type="active site" description="Proton acceptor" evidence="4">
    <location>
        <position position="260"/>
    </location>
</feature>
<keyword evidence="5" id="KW-0285">Flavoprotein</keyword>
<protein>
    <submittedName>
        <fullName evidence="7">FMN-dependent alpha-hydroxy acid dehydrogenase</fullName>
    </submittedName>
</protein>
<dbReference type="SUPFAM" id="SSF51395">
    <property type="entry name" value="FMN-linked oxidoreductases"/>
    <property type="match status" value="1"/>
</dbReference>
<feature type="binding site" evidence="5">
    <location>
        <begin position="304"/>
        <end position="305"/>
    </location>
    <ligand>
        <name>FMN</name>
        <dbReference type="ChEBI" id="CHEBI:58210"/>
    </ligand>
</feature>
<feature type="binding site" evidence="5">
    <location>
        <position position="260"/>
    </location>
    <ligand>
        <name>glyoxylate</name>
        <dbReference type="ChEBI" id="CHEBI:36655"/>
    </ligand>
</feature>
<feature type="domain" description="FMN hydroxy acid dehydrogenase" evidence="6">
    <location>
        <begin position="50"/>
        <end position="354"/>
    </location>
</feature>
<comment type="cofactor">
    <cofactor evidence="1">
        <name>FMN</name>
        <dbReference type="ChEBI" id="CHEBI:58210"/>
    </cofactor>
</comment>
<dbReference type="Gene3D" id="3.20.20.70">
    <property type="entry name" value="Aldolase class I"/>
    <property type="match status" value="1"/>
</dbReference>
<proteinExistence type="inferred from homology"/>
<feature type="binding site" evidence="5">
    <location>
        <position position="236"/>
    </location>
    <ligand>
        <name>FMN</name>
        <dbReference type="ChEBI" id="CHEBI:58210"/>
    </ligand>
</feature>
<dbReference type="InterPro" id="IPR013785">
    <property type="entry name" value="Aldolase_TIM"/>
</dbReference>
<dbReference type="AlphaFoldDB" id="A0A6A6DJB5"/>
<evidence type="ECO:0000259" key="6">
    <source>
        <dbReference type="PROSITE" id="PS51349"/>
    </source>
</evidence>
<evidence type="ECO:0000313" key="7">
    <source>
        <dbReference type="EMBL" id="KAF2179607.1"/>
    </source>
</evidence>
<dbReference type="GO" id="GO:0016491">
    <property type="term" value="F:oxidoreductase activity"/>
    <property type="evidence" value="ECO:0007669"/>
    <property type="project" value="UniProtKB-KW"/>
</dbReference>
<feature type="binding site" evidence="5">
    <location>
        <begin position="294"/>
        <end position="298"/>
    </location>
    <ligand>
        <name>FMN</name>
        <dbReference type="ChEBI" id="CHEBI:58210"/>
    </ligand>
</feature>
<dbReference type="InterPro" id="IPR037396">
    <property type="entry name" value="FMN_HAD"/>
</dbReference>
<dbReference type="Proteomes" id="UP000800200">
    <property type="component" value="Unassembled WGS sequence"/>
</dbReference>